<feature type="compositionally biased region" description="Basic and acidic residues" evidence="1">
    <location>
        <begin position="139"/>
        <end position="148"/>
    </location>
</feature>
<protein>
    <submittedName>
        <fullName evidence="2">Uncharacterized protein</fullName>
    </submittedName>
</protein>
<dbReference type="AlphaFoldDB" id="A0A068RP42"/>
<reference evidence="2" key="1">
    <citation type="submission" date="2013-08" db="EMBL/GenBank/DDBJ databases">
        <title>Gene expansion shapes genome architecture in the human pathogen Lichtheimia corymbifera: an evolutionary genomics analysis in the ancient terrestrial Mucorales (Mucoromycotina).</title>
        <authorList>
            <person name="Schwartze V.U."/>
            <person name="Winter S."/>
            <person name="Shelest E."/>
            <person name="Marcet-Houben M."/>
            <person name="Horn F."/>
            <person name="Wehner S."/>
            <person name="Hoffmann K."/>
            <person name="Riege K."/>
            <person name="Sammeth M."/>
            <person name="Nowrousian M."/>
            <person name="Valiante V."/>
            <person name="Linde J."/>
            <person name="Jacobsen I.D."/>
            <person name="Marz M."/>
            <person name="Brakhage A.A."/>
            <person name="Gabaldon T."/>
            <person name="Bocker S."/>
            <person name="Voigt K."/>
        </authorList>
    </citation>
    <scope>NUCLEOTIDE SEQUENCE [LARGE SCALE GENOMIC DNA]</scope>
    <source>
        <strain evidence="2">FSU 9682</strain>
    </source>
</reference>
<gene>
    <name evidence="2" type="ORF">LCOR_03488.1</name>
</gene>
<organism evidence="2 3">
    <name type="scientific">Lichtheimia corymbifera JMRC:FSU:9682</name>
    <dbReference type="NCBI Taxonomy" id="1263082"/>
    <lineage>
        <taxon>Eukaryota</taxon>
        <taxon>Fungi</taxon>
        <taxon>Fungi incertae sedis</taxon>
        <taxon>Mucoromycota</taxon>
        <taxon>Mucoromycotina</taxon>
        <taxon>Mucoromycetes</taxon>
        <taxon>Mucorales</taxon>
        <taxon>Lichtheimiaceae</taxon>
        <taxon>Lichtheimia</taxon>
    </lineage>
</organism>
<dbReference type="VEuPathDB" id="FungiDB:LCOR_03488.1"/>
<name>A0A068RP42_9FUNG</name>
<sequence length="283" mass="31280">MSVELHRLSCQRSRKLGNSNPAVSNISVGSFAKEDEYLDFLRPPSRDKTASVESSITTPDHLVPFRLQNSDTDEEDDDEEDLEHTEIDHNNGVMDTVSDGDGGGDHSQMGVDHNDDNAEEHVVRDEDNGNHGYGNVAHNNEDDTHHGTPGDGDENQDHDAGDNNDPRKPKRGNSNPVHSEISVGSIDREDEYSSFLRPPSVEPGSSDDTDMDSSSAYASDGSVQSSDEDEEMIFDINDQEDHGEGDDVTHEDQDDGHVEALEHSDIDDPCEDIQPRLKRIRLH</sequence>
<feature type="compositionally biased region" description="Low complexity" evidence="1">
    <location>
        <begin position="212"/>
        <end position="225"/>
    </location>
</feature>
<feature type="compositionally biased region" description="Basic and acidic residues" evidence="1">
    <location>
        <begin position="239"/>
        <end position="266"/>
    </location>
</feature>
<evidence type="ECO:0000256" key="1">
    <source>
        <dbReference type="SAM" id="MobiDB-lite"/>
    </source>
</evidence>
<keyword evidence="3" id="KW-1185">Reference proteome</keyword>
<dbReference type="EMBL" id="CBTN010000011">
    <property type="protein sequence ID" value="CDH51943.1"/>
    <property type="molecule type" value="Genomic_DNA"/>
</dbReference>
<feature type="compositionally biased region" description="Acidic residues" evidence="1">
    <location>
        <begin position="71"/>
        <end position="83"/>
    </location>
</feature>
<evidence type="ECO:0000313" key="2">
    <source>
        <dbReference type="EMBL" id="CDH51943.1"/>
    </source>
</evidence>
<feature type="compositionally biased region" description="Acidic residues" evidence="1">
    <location>
        <begin position="226"/>
        <end position="238"/>
    </location>
</feature>
<proteinExistence type="predicted"/>
<accession>A0A068RP42</accession>
<dbReference type="Proteomes" id="UP000027586">
    <property type="component" value="Unassembled WGS sequence"/>
</dbReference>
<comment type="caution">
    <text evidence="2">The sequence shown here is derived from an EMBL/GenBank/DDBJ whole genome shotgun (WGS) entry which is preliminary data.</text>
</comment>
<feature type="compositionally biased region" description="Basic and acidic residues" evidence="1">
    <location>
        <begin position="155"/>
        <end position="167"/>
    </location>
</feature>
<evidence type="ECO:0000313" key="3">
    <source>
        <dbReference type="Proteomes" id="UP000027586"/>
    </source>
</evidence>
<feature type="compositionally biased region" description="Basic and acidic residues" evidence="1">
    <location>
        <begin position="112"/>
        <end position="129"/>
    </location>
</feature>
<feature type="region of interest" description="Disordered" evidence="1">
    <location>
        <begin position="42"/>
        <end position="283"/>
    </location>
</feature>